<proteinExistence type="predicted"/>
<comment type="caution">
    <text evidence="2">The sequence shown here is derived from an EMBL/GenBank/DDBJ whole genome shotgun (WGS) entry which is preliminary data.</text>
</comment>
<evidence type="ECO:0000313" key="3">
    <source>
        <dbReference type="Proteomes" id="UP001320831"/>
    </source>
</evidence>
<dbReference type="EMBL" id="JAOCZP010000005">
    <property type="protein sequence ID" value="MCT7376784.1"/>
    <property type="molecule type" value="Genomic_DNA"/>
</dbReference>
<evidence type="ECO:0000313" key="2">
    <source>
        <dbReference type="EMBL" id="MCT7376784.1"/>
    </source>
</evidence>
<dbReference type="Proteomes" id="UP001320831">
    <property type="component" value="Unassembled WGS sequence"/>
</dbReference>
<keyword evidence="3" id="KW-1185">Reference proteome</keyword>
<gene>
    <name evidence="2" type="ORF">N5A92_17260</name>
</gene>
<reference evidence="2 3" key="1">
    <citation type="submission" date="2022-09" db="EMBL/GenBank/DDBJ databases">
        <title>Chelativorans salina sp. nov., a novel slightly halophilic bacterium isolated from a saline lake sediment enrichment.</title>
        <authorList>
            <person name="Gao L."/>
            <person name="Fang B.-Z."/>
            <person name="Li W.-J."/>
        </authorList>
    </citation>
    <scope>NUCLEOTIDE SEQUENCE [LARGE SCALE GENOMIC DNA]</scope>
    <source>
        <strain evidence="2 3">EGI FJ00035</strain>
    </source>
</reference>
<sequence length="82" mass="9029">MPLRDLSAHPAGDPPRRRTVAGLTEQVMAFVDNNISRRTLICSMLGAGGGMIVGFHIPAPKPPSWRRSPGRRRRTELKSMHG</sequence>
<feature type="region of interest" description="Disordered" evidence="1">
    <location>
        <begin position="59"/>
        <end position="82"/>
    </location>
</feature>
<protein>
    <submittedName>
        <fullName evidence="2">Uncharacterized protein</fullName>
    </submittedName>
</protein>
<name>A0ABT2LRR8_9HYPH</name>
<accession>A0ABT2LRR8</accession>
<evidence type="ECO:0000256" key="1">
    <source>
        <dbReference type="SAM" id="MobiDB-lite"/>
    </source>
</evidence>
<organism evidence="2 3">
    <name type="scientific">Chelativorans salis</name>
    <dbReference type="NCBI Taxonomy" id="2978478"/>
    <lineage>
        <taxon>Bacteria</taxon>
        <taxon>Pseudomonadati</taxon>
        <taxon>Pseudomonadota</taxon>
        <taxon>Alphaproteobacteria</taxon>
        <taxon>Hyphomicrobiales</taxon>
        <taxon>Phyllobacteriaceae</taxon>
        <taxon>Chelativorans</taxon>
    </lineage>
</organism>